<dbReference type="AlphaFoldDB" id="A0A2S9QFI6"/>
<evidence type="ECO:0000256" key="6">
    <source>
        <dbReference type="SAM" id="MobiDB-lite"/>
    </source>
</evidence>
<feature type="transmembrane region" description="Helical" evidence="7">
    <location>
        <begin position="288"/>
        <end position="313"/>
    </location>
</feature>
<proteinExistence type="inferred from homology"/>
<feature type="transmembrane region" description="Helical" evidence="7">
    <location>
        <begin position="53"/>
        <end position="75"/>
    </location>
</feature>
<evidence type="ECO:0000256" key="4">
    <source>
        <dbReference type="ARBA" id="ARBA00022989"/>
    </source>
</evidence>
<dbReference type="Pfam" id="PF07690">
    <property type="entry name" value="MFS_1"/>
    <property type="match status" value="1"/>
</dbReference>
<keyword evidence="10" id="KW-1185">Reference proteome</keyword>
<dbReference type="SUPFAM" id="SSF56801">
    <property type="entry name" value="Acetyl-CoA synthetase-like"/>
    <property type="match status" value="1"/>
</dbReference>
<dbReference type="PANTHER" id="PTHR43201:SF5">
    <property type="entry name" value="MEDIUM-CHAIN ACYL-COA LIGASE ACSF2, MITOCHONDRIAL"/>
    <property type="match status" value="1"/>
</dbReference>
<feature type="transmembrane region" description="Helical" evidence="7">
    <location>
        <begin position="263"/>
        <end position="281"/>
    </location>
</feature>
<dbReference type="GO" id="GO:0006631">
    <property type="term" value="P:fatty acid metabolic process"/>
    <property type="evidence" value="ECO:0007669"/>
    <property type="project" value="TreeGrafter"/>
</dbReference>
<dbReference type="InterPro" id="IPR036259">
    <property type="entry name" value="MFS_trans_sf"/>
</dbReference>
<dbReference type="GO" id="GO:0008922">
    <property type="term" value="F:long-chain fatty acid [acyl-carrier-protein] ligase activity"/>
    <property type="evidence" value="ECO:0007669"/>
    <property type="project" value="UniProtKB-EC"/>
</dbReference>
<dbReference type="PROSITE" id="PS00455">
    <property type="entry name" value="AMP_BINDING"/>
    <property type="match status" value="1"/>
</dbReference>
<dbReference type="PANTHER" id="PTHR43201">
    <property type="entry name" value="ACYL-COA SYNTHETASE"/>
    <property type="match status" value="1"/>
</dbReference>
<dbReference type="Proteomes" id="UP000237682">
    <property type="component" value="Unassembled WGS sequence"/>
</dbReference>
<evidence type="ECO:0000256" key="3">
    <source>
        <dbReference type="ARBA" id="ARBA00022692"/>
    </source>
</evidence>
<keyword evidence="9" id="KW-0012">Acyltransferase</keyword>
<keyword evidence="3 7" id="KW-0812">Transmembrane</keyword>
<dbReference type="Gene3D" id="3.30.300.30">
    <property type="match status" value="1"/>
</dbReference>
<keyword evidence="9" id="KW-0808">Transferase</keyword>
<feature type="compositionally biased region" description="Low complexity" evidence="6">
    <location>
        <begin position="1180"/>
        <end position="1189"/>
    </location>
</feature>
<evidence type="ECO:0000313" key="9">
    <source>
        <dbReference type="EMBL" id="PRH88095.1"/>
    </source>
</evidence>
<dbReference type="InterPro" id="IPR000873">
    <property type="entry name" value="AMP-dep_synth/lig_dom"/>
</dbReference>
<dbReference type="SUPFAM" id="SSF103473">
    <property type="entry name" value="MFS general substrate transporter"/>
    <property type="match status" value="1"/>
</dbReference>
<dbReference type="InterPro" id="IPR011701">
    <property type="entry name" value="MFS"/>
</dbReference>
<name>A0A2S9QFI6_9HYPH</name>
<sequence length="1217" mass="129759">MLASLMSARRFWPLFWSQFFSAFNDNFIKQALIVLAVYGIAQTAPMEGSNSLVSLASALLVAPGLLLSGLAGQMADRYDKAVVAQRIKLVEIVIIAIAAVGFAMHSVPVLLFSMLAMGVLGTLFTPVKYGILPDHLAPEELPAGNGLIEAGTFLSILIGTLGANIVAPDLPSPLVAGVMVVIAVACWWFARAIPPTGQAAPDLKVDWNIVRSSYQLVRLVADDRKLLIGSLAVAWFWLIGIVILSLTTSLAHDVIGGDNTVNSLFFTAFSIGIALGSILAARLAAGRIILLLSPIGCILMGVFCLVVALIAFATTRSEVPLSIVSYLASANGIQTTIVLILTAVAAGLFIVPAYAAVQHWAPKDERARVIAGGNVITAIFMVAGAGGLSLLQAQFGLTTPTAFLGIAILNIIAGIVLLYVLPMSRFRDFILLLYRLLYRLEVKGIENLETPTPHRIIAINHVSFLDAGLVLALLDKDPVFAIDHTIAKAWWVKPFLKICRAYPLDPTKPMATRGLINAVKAGETLVIFPEGRLTVTGALMKVYDGAGLIADKSHADIVPMRIDGLERTPFTRLDANKVSRRWFPKVTVTFTEPTRLTIDEELRGKKRRQAAGAALYDVMSDLIYKTSSVDTDLFRALVAAADKYGRKRVVLEDPVSGTLTYKRLLIGINVLGRKFVDFTAPGEHVGVLLPNANAVAVTFFALQSTGRIPAMLNFSAGQANLISACKTAQVKTVLSSRAFVEKGRLGDVVAAMEAHVRFVWLEDVRAGVGTADKLRGLLGAGRAHAKPGPGAPAAVLFTSGSEGAPKGVVLSHSNILSNIAQVGARIDFGPGDIVFNALPVFHSFGLTGGMILPLVNGVRLYLYPTPLHYRIIPELIYGTNATALFGTDTFLAGYAKMANPYDFRSLRYVVAGAEPVKAETRRAYNEKFGLRILEGYGVTETSPILALNTPMFNKNGTVGRALPDMETRLEEVPGIEEGGRLHVRGPNVMLGYLKADRPGEIAAPEGGWYDTGDIVTIDPQGFIAIKGRAKRFAKIGGEMVSLAAVEAMLADLWPESPVAVLATPDPRKGERLVLVTPHKQANRADVIAHLRYKHAAELMIPSEIMIIDAMPVMGTGKTDYVGLNKMLKERQANAGAGEAKVTPPAPLPDLPDPPKPSAPPPAQGNGIEPEAHRPPPAPLAAPGRSAGASHALADKAAEPEAPPPAKAIQDEAGGNHA</sequence>
<dbReference type="Gene3D" id="3.40.50.12780">
    <property type="entry name" value="N-terminal domain of ligase-like"/>
    <property type="match status" value="1"/>
</dbReference>
<dbReference type="RefSeq" id="WP_105861760.1">
    <property type="nucleotide sequence ID" value="NZ_PUEJ01000003.1"/>
</dbReference>
<evidence type="ECO:0000256" key="2">
    <source>
        <dbReference type="ARBA" id="ARBA00022598"/>
    </source>
</evidence>
<feature type="transmembrane region" description="Helical" evidence="7">
    <location>
        <begin position="833"/>
        <end position="855"/>
    </location>
</feature>
<dbReference type="InterPro" id="IPR045851">
    <property type="entry name" value="AMP-bd_C_sf"/>
</dbReference>
<feature type="transmembrane region" description="Helical" evidence="7">
    <location>
        <begin position="173"/>
        <end position="190"/>
    </location>
</feature>
<keyword evidence="5 7" id="KW-0472">Membrane</keyword>
<dbReference type="EC" id="6.2.1.20" evidence="9"/>
<dbReference type="SMART" id="SM00563">
    <property type="entry name" value="PlsC"/>
    <property type="match status" value="1"/>
</dbReference>
<dbReference type="CDD" id="cd07989">
    <property type="entry name" value="LPLAT_AGPAT-like"/>
    <property type="match status" value="1"/>
</dbReference>
<feature type="transmembrane region" description="Helical" evidence="7">
    <location>
        <begin position="226"/>
        <end position="251"/>
    </location>
</feature>
<evidence type="ECO:0000313" key="10">
    <source>
        <dbReference type="Proteomes" id="UP000237682"/>
    </source>
</evidence>
<feature type="domain" description="Phospholipid/glycerol acyltransferase" evidence="8">
    <location>
        <begin position="455"/>
        <end position="565"/>
    </location>
</feature>
<evidence type="ECO:0000259" key="8">
    <source>
        <dbReference type="SMART" id="SM00563"/>
    </source>
</evidence>
<dbReference type="NCBIfam" id="NF005291">
    <property type="entry name" value="PRK06814.1"/>
    <property type="match status" value="1"/>
</dbReference>
<dbReference type="OrthoDB" id="9803968at2"/>
<dbReference type="Pfam" id="PF00501">
    <property type="entry name" value="AMP-binding"/>
    <property type="match status" value="1"/>
</dbReference>
<dbReference type="GO" id="GO:0016746">
    <property type="term" value="F:acyltransferase activity"/>
    <property type="evidence" value="ECO:0007669"/>
    <property type="project" value="UniProtKB-KW"/>
</dbReference>
<protein>
    <submittedName>
        <fullName evidence="9">Acyl-[ACP]--phospholipid O-acyltransferase</fullName>
        <ecNumber evidence="9">6.2.1.20</ecNumber>
    </submittedName>
</protein>
<evidence type="ECO:0000256" key="7">
    <source>
        <dbReference type="SAM" id="Phobius"/>
    </source>
</evidence>
<feature type="transmembrane region" description="Helical" evidence="7">
    <location>
        <begin position="87"/>
        <end position="104"/>
    </location>
</feature>
<feature type="region of interest" description="Disordered" evidence="6">
    <location>
        <begin position="1132"/>
        <end position="1217"/>
    </location>
</feature>
<dbReference type="InterPro" id="IPR020845">
    <property type="entry name" value="AMP-binding_CS"/>
</dbReference>
<accession>A0A2S9QFI6</accession>
<evidence type="ECO:0000256" key="1">
    <source>
        <dbReference type="ARBA" id="ARBA00006432"/>
    </source>
</evidence>
<dbReference type="InterPro" id="IPR002123">
    <property type="entry name" value="Plipid/glycerol_acylTrfase"/>
</dbReference>
<gene>
    <name evidence="9" type="ORF">C5L14_09410</name>
</gene>
<dbReference type="SUPFAM" id="SSF69593">
    <property type="entry name" value="Glycerol-3-phosphate (1)-acyltransferase"/>
    <property type="match status" value="1"/>
</dbReference>
<evidence type="ECO:0000256" key="5">
    <source>
        <dbReference type="ARBA" id="ARBA00023136"/>
    </source>
</evidence>
<keyword evidence="2 9" id="KW-0436">Ligase</keyword>
<feature type="transmembrane region" description="Helical" evidence="7">
    <location>
        <begin position="369"/>
        <end position="390"/>
    </location>
</feature>
<reference evidence="9 10" key="1">
    <citation type="submission" date="2018-02" db="EMBL/GenBank/DDBJ databases">
        <title>Whole genome sequencing of endophytic bacterium.</title>
        <authorList>
            <person name="Eedara R."/>
            <person name="Podile A.R."/>
        </authorList>
    </citation>
    <scope>NUCLEOTIDE SEQUENCE [LARGE SCALE GENOMIC DNA]</scope>
    <source>
        <strain evidence="9 10">RP1T</strain>
    </source>
</reference>
<dbReference type="InterPro" id="IPR042099">
    <property type="entry name" value="ANL_N_sf"/>
</dbReference>
<dbReference type="Pfam" id="PF01553">
    <property type="entry name" value="Acyltransferase"/>
    <property type="match status" value="1"/>
</dbReference>
<comment type="similarity">
    <text evidence="1">Belongs to the ATP-dependent AMP-binding enzyme family.</text>
</comment>
<comment type="caution">
    <text evidence="9">The sequence shown here is derived from an EMBL/GenBank/DDBJ whole genome shotgun (WGS) entry which is preliminary data.</text>
</comment>
<dbReference type="Gene3D" id="1.20.1250.20">
    <property type="entry name" value="MFS general substrate transporter like domains"/>
    <property type="match status" value="1"/>
</dbReference>
<organism evidence="9 10">
    <name type="scientific">Labrys okinawensis</name>
    <dbReference type="NCBI Taxonomy" id="346911"/>
    <lineage>
        <taxon>Bacteria</taxon>
        <taxon>Pseudomonadati</taxon>
        <taxon>Pseudomonadota</taxon>
        <taxon>Alphaproteobacteria</taxon>
        <taxon>Hyphomicrobiales</taxon>
        <taxon>Xanthobacteraceae</taxon>
        <taxon>Labrys</taxon>
    </lineage>
</organism>
<feature type="compositionally biased region" description="Pro residues" evidence="6">
    <location>
        <begin position="1143"/>
        <end position="1162"/>
    </location>
</feature>
<dbReference type="GO" id="GO:0031956">
    <property type="term" value="F:medium-chain fatty acid-CoA ligase activity"/>
    <property type="evidence" value="ECO:0007669"/>
    <property type="project" value="TreeGrafter"/>
</dbReference>
<dbReference type="GO" id="GO:0022857">
    <property type="term" value="F:transmembrane transporter activity"/>
    <property type="evidence" value="ECO:0007669"/>
    <property type="project" value="InterPro"/>
</dbReference>
<keyword evidence="4 7" id="KW-1133">Transmembrane helix</keyword>
<feature type="transmembrane region" description="Helical" evidence="7">
    <location>
        <begin position="333"/>
        <end position="357"/>
    </location>
</feature>
<feature type="transmembrane region" description="Helical" evidence="7">
    <location>
        <begin position="402"/>
        <end position="421"/>
    </location>
</feature>
<dbReference type="CDD" id="cd06173">
    <property type="entry name" value="MFS_MefA_like"/>
    <property type="match status" value="1"/>
</dbReference>
<dbReference type="EMBL" id="PUEJ01000003">
    <property type="protein sequence ID" value="PRH88095.1"/>
    <property type="molecule type" value="Genomic_DNA"/>
</dbReference>